<proteinExistence type="predicted"/>
<accession>A0A3S0N2J8</accession>
<gene>
    <name evidence="1" type="ORF">EJ377_14315</name>
</gene>
<comment type="caution">
    <text evidence="1">The sequence shown here is derived from an EMBL/GenBank/DDBJ whole genome shotgun (WGS) entry which is preliminary data.</text>
</comment>
<dbReference type="Proteomes" id="UP000276953">
    <property type="component" value="Unassembled WGS sequence"/>
</dbReference>
<dbReference type="AlphaFoldDB" id="A0A3S0N2J8"/>
<evidence type="ECO:0000313" key="2">
    <source>
        <dbReference type="Proteomes" id="UP000276953"/>
    </source>
</evidence>
<dbReference type="EMBL" id="RYFC01000003">
    <property type="protein sequence ID" value="RTZ46813.1"/>
    <property type="molecule type" value="Genomic_DNA"/>
</dbReference>
<evidence type="ECO:0000313" key="1">
    <source>
        <dbReference type="EMBL" id="RTZ46813.1"/>
    </source>
</evidence>
<protein>
    <submittedName>
        <fullName evidence="1">Uncharacterized protein</fullName>
    </submittedName>
</protein>
<organism evidence="1 2">
    <name type="scientific">Chryseobacterium arthrosphaerae</name>
    <dbReference type="NCBI Taxonomy" id="651561"/>
    <lineage>
        <taxon>Bacteria</taxon>
        <taxon>Pseudomonadati</taxon>
        <taxon>Bacteroidota</taxon>
        <taxon>Flavobacteriia</taxon>
        <taxon>Flavobacteriales</taxon>
        <taxon>Weeksellaceae</taxon>
        <taxon>Chryseobacterium group</taxon>
        <taxon>Chryseobacterium</taxon>
    </lineage>
</organism>
<reference evidence="1 2" key="1">
    <citation type="submission" date="2018-12" db="EMBL/GenBank/DDBJ databases">
        <title>Draft Genome Sequence of Chryseobacterium arthrosphaerae strain ED882-96 Isolated from the Blood of a Patient with Liver Cirrhosis in Taiwan.</title>
        <authorList>
            <person name="Lin J.-N."/>
            <person name="Lai C.-H."/>
            <person name="Yang C.-H."/>
            <person name="Huang Y.-H."/>
        </authorList>
    </citation>
    <scope>NUCLEOTIDE SEQUENCE [LARGE SCALE GENOMIC DNA]</scope>
    <source>
        <strain evidence="1 2">ED882-96</strain>
    </source>
</reference>
<name>A0A3S0N2J8_9FLAO</name>
<sequence>MGEEIHGPGGYFGRNINAMYDCFRGGFGVKSIQDLHGLTTRKVKSCLNLSSKKLLRS</sequence>